<keyword evidence="3" id="KW-0408">Iron</keyword>
<dbReference type="InterPro" id="IPR000898">
    <property type="entry name" value="Indolamine_dOase"/>
</dbReference>
<evidence type="ECO:0000256" key="3">
    <source>
        <dbReference type="ARBA" id="ARBA00023004"/>
    </source>
</evidence>
<reference evidence="4 5" key="1">
    <citation type="journal article" date="2024" name="Microbiol. Resour. Announc.">
        <title>Genome annotations for the ascomycete fungi Trichoderma harzianum, Trichoderma aggressivum, and Purpureocillium lilacinum.</title>
        <authorList>
            <person name="Beijen E.P.W."/>
            <person name="Ohm R.A."/>
        </authorList>
    </citation>
    <scope>NUCLEOTIDE SEQUENCE [LARGE SCALE GENOMIC DNA]</scope>
    <source>
        <strain evidence="4 5">CBS 150709</strain>
    </source>
</reference>
<organism evidence="4 5">
    <name type="scientific">Purpureocillium lilacinum</name>
    <name type="common">Paecilomyces lilacinus</name>
    <dbReference type="NCBI Taxonomy" id="33203"/>
    <lineage>
        <taxon>Eukaryota</taxon>
        <taxon>Fungi</taxon>
        <taxon>Dikarya</taxon>
        <taxon>Ascomycota</taxon>
        <taxon>Pezizomycotina</taxon>
        <taxon>Sordariomycetes</taxon>
        <taxon>Hypocreomycetidae</taxon>
        <taxon>Hypocreales</taxon>
        <taxon>Ophiocordycipitaceae</taxon>
        <taxon>Purpureocillium</taxon>
    </lineage>
</organism>
<dbReference type="EMBL" id="JAWRVI010000078">
    <property type="protein sequence ID" value="KAK4078895.1"/>
    <property type="molecule type" value="Genomic_DNA"/>
</dbReference>
<keyword evidence="5" id="KW-1185">Reference proteome</keyword>
<accession>A0ABR0BIL5</accession>
<name>A0ABR0BIL5_PURLI</name>
<dbReference type="Proteomes" id="UP001287286">
    <property type="component" value="Unassembled WGS sequence"/>
</dbReference>
<sequence>MAAGLNDPSMPPIGRSEAKRDAFGLSRNAFLPHDKPLELLDGGYYEAWELIAKELPRLVQKGIRRAISDLPILSTDHLRTEIEWRRAYVVLSYMAQAYVWGSDTPEEVLPPQLAVPLLSVSQHLELPPILTYAGVVLWNFSSATGDFSNPDSLKPLVSFTGTETEAWFVVTSVAIEARSAGMVLQLIDALEALPSQGPDKLTSALIELNQCIRDIDKLLDRLQERCEPTVFYSQVRPFFAGGNALPNGLFYDEGSGAGKWRKLQGGSNAQSSLIHFFDIILGVEHSHGVGEESVHDQARRYIPGQHRRFLDYIGRLVGPTLESALLHTSRERQSSLRTAFTGAVEALAALRSTHLRIAARYIIVPSRQSHGGASHLPKHLGTAGTSFVSFLKLSRDETASAAERNRVRAEPDI</sequence>
<evidence type="ECO:0000256" key="1">
    <source>
        <dbReference type="ARBA" id="ARBA00007119"/>
    </source>
</evidence>
<comment type="caution">
    <text evidence="4">The sequence shown here is derived from an EMBL/GenBank/DDBJ whole genome shotgun (WGS) entry which is preliminary data.</text>
</comment>
<protein>
    <recommendedName>
        <fullName evidence="6">Indoleamine 2,3-dioxygenase</fullName>
    </recommendedName>
</protein>
<dbReference type="SUPFAM" id="SSF140959">
    <property type="entry name" value="Indolic compounds 2,3-dioxygenase-like"/>
    <property type="match status" value="1"/>
</dbReference>
<dbReference type="PANTHER" id="PTHR28657">
    <property type="entry name" value="INDOLEAMINE 2,3-DIOXYGENASE"/>
    <property type="match status" value="1"/>
</dbReference>
<dbReference type="PANTHER" id="PTHR28657:SF10">
    <property type="entry name" value="INDOLEAMINE 2,3-DIOXYGENASE"/>
    <property type="match status" value="1"/>
</dbReference>
<proteinExistence type="inferred from homology"/>
<evidence type="ECO:0000313" key="4">
    <source>
        <dbReference type="EMBL" id="KAK4078895.1"/>
    </source>
</evidence>
<dbReference type="InterPro" id="IPR037217">
    <property type="entry name" value="Trp/Indoleamine_2_3_dOase-like"/>
</dbReference>
<dbReference type="Pfam" id="PF01231">
    <property type="entry name" value="IDO"/>
    <property type="match status" value="1"/>
</dbReference>
<evidence type="ECO:0000256" key="2">
    <source>
        <dbReference type="ARBA" id="ARBA00022723"/>
    </source>
</evidence>
<keyword evidence="2" id="KW-0479">Metal-binding</keyword>
<gene>
    <name evidence="4" type="ORF">Purlil1_11833</name>
</gene>
<comment type="similarity">
    <text evidence="1">Belongs to the indoleamine 2,3-dioxygenase family.</text>
</comment>
<evidence type="ECO:0000313" key="5">
    <source>
        <dbReference type="Proteomes" id="UP001287286"/>
    </source>
</evidence>
<evidence type="ECO:0008006" key="6">
    <source>
        <dbReference type="Google" id="ProtNLM"/>
    </source>
</evidence>
<dbReference type="Gene3D" id="1.20.58.480">
    <property type="match status" value="1"/>
</dbReference>